<keyword evidence="3" id="KW-1185">Reference proteome</keyword>
<dbReference type="AlphaFoldDB" id="A0A813FBX8"/>
<dbReference type="PANTHER" id="PTHR42264">
    <property type="entry name" value="EPHRIN_REC_LIKE DOMAIN-CONTAINING PROTEIN"/>
    <property type="match status" value="1"/>
</dbReference>
<feature type="non-terminal residue" evidence="2">
    <location>
        <position position="583"/>
    </location>
</feature>
<feature type="region of interest" description="Disordered" evidence="1">
    <location>
        <begin position="430"/>
        <end position="472"/>
    </location>
</feature>
<sequence>MTHAKAALLVHFMHCNIQRCPSRSTRHRRHNDDVVDGVSTAKSFAKSVASDRLGIFLQIGNPSLWPDMLGCLSSVADAYANIGVHISFLEGSFPNATKREIANSVRALSMRISLYTLTVPNLGEDIGQFLAQLEQAEGEGLQYDFILKVHTKTDTNWRSLGLQSMCGTKWQVRSAIQQFHEKPDVDLIGPVGLVYGATTPLSDIYPSLWGVHILNIAEAARGQPFWGCNDDNVRYVHDQVCPDLLFDNKSPAIAAGTMFWARYAALRPQAVVATQLRRNLTSEWQRDCAFAHALERFFPTMIRSAGRALAVMPPAPKVIVIQGSGLGDLPDQETRRHQAELARDHGVFGFMYNYYWPQGPDLILQDGQLDMPFFLSWINEPGTNNNLQENDWRQHFASLLPLFSHPNFMKEDGKPMLAIDGAFFYNSNNNNDNNNSNSNNDDNSNSNNNNSNSNNNSNNSNNRNDNSKSDKNTSELLPLMLRLWDALAHEHGFPGLHFVATGPDINDTAWPSRDFDAMGFDRLEPPTSADLPWVRGQYWVARVVEKVTPAGFQESLLHSFNMMSKNAQWAVQIRDNYFFVAGW</sequence>
<name>A0A813FBX8_POLGL</name>
<reference evidence="2" key="1">
    <citation type="submission" date="2021-02" db="EMBL/GenBank/DDBJ databases">
        <authorList>
            <person name="Dougan E. K."/>
            <person name="Rhodes N."/>
            <person name="Thang M."/>
            <person name="Chan C."/>
        </authorList>
    </citation>
    <scope>NUCLEOTIDE SEQUENCE</scope>
</reference>
<proteinExistence type="predicted"/>
<dbReference type="Proteomes" id="UP000654075">
    <property type="component" value="Unassembled WGS sequence"/>
</dbReference>
<dbReference type="Pfam" id="PF14307">
    <property type="entry name" value="Glyco_tran_WbsX"/>
    <property type="match status" value="1"/>
</dbReference>
<dbReference type="OrthoDB" id="3474152at2759"/>
<evidence type="ECO:0000313" key="3">
    <source>
        <dbReference type="Proteomes" id="UP000654075"/>
    </source>
</evidence>
<gene>
    <name evidence="2" type="ORF">PGLA1383_LOCUS29539</name>
</gene>
<protein>
    <submittedName>
        <fullName evidence="2">Uncharacterized protein</fullName>
    </submittedName>
</protein>
<dbReference type="EMBL" id="CAJNNV010025041">
    <property type="protein sequence ID" value="CAE8611738.1"/>
    <property type="molecule type" value="Genomic_DNA"/>
</dbReference>
<accession>A0A813FBX8</accession>
<feature type="compositionally biased region" description="Low complexity" evidence="1">
    <location>
        <begin position="430"/>
        <end position="464"/>
    </location>
</feature>
<comment type="caution">
    <text evidence="2">The sequence shown here is derived from an EMBL/GenBank/DDBJ whole genome shotgun (WGS) entry which is preliminary data.</text>
</comment>
<dbReference type="Gene3D" id="3.20.20.80">
    <property type="entry name" value="Glycosidases"/>
    <property type="match status" value="1"/>
</dbReference>
<evidence type="ECO:0000256" key="1">
    <source>
        <dbReference type="SAM" id="MobiDB-lite"/>
    </source>
</evidence>
<evidence type="ECO:0000313" key="2">
    <source>
        <dbReference type="EMBL" id="CAE8611738.1"/>
    </source>
</evidence>
<organism evidence="2 3">
    <name type="scientific">Polarella glacialis</name>
    <name type="common">Dinoflagellate</name>
    <dbReference type="NCBI Taxonomy" id="89957"/>
    <lineage>
        <taxon>Eukaryota</taxon>
        <taxon>Sar</taxon>
        <taxon>Alveolata</taxon>
        <taxon>Dinophyceae</taxon>
        <taxon>Suessiales</taxon>
        <taxon>Suessiaceae</taxon>
        <taxon>Polarella</taxon>
    </lineage>
</organism>
<dbReference type="InterPro" id="IPR032719">
    <property type="entry name" value="WbsX"/>
</dbReference>